<comment type="caution">
    <text evidence="1">The sequence shown here is derived from an EMBL/GenBank/DDBJ whole genome shotgun (WGS) entry which is preliminary data.</text>
</comment>
<organism evidence="1 2">
    <name type="scientific">Datura stramonium</name>
    <name type="common">Jimsonweed</name>
    <name type="synonym">Common thornapple</name>
    <dbReference type="NCBI Taxonomy" id="4076"/>
    <lineage>
        <taxon>Eukaryota</taxon>
        <taxon>Viridiplantae</taxon>
        <taxon>Streptophyta</taxon>
        <taxon>Embryophyta</taxon>
        <taxon>Tracheophyta</taxon>
        <taxon>Spermatophyta</taxon>
        <taxon>Magnoliopsida</taxon>
        <taxon>eudicotyledons</taxon>
        <taxon>Gunneridae</taxon>
        <taxon>Pentapetalae</taxon>
        <taxon>asterids</taxon>
        <taxon>lamiids</taxon>
        <taxon>Solanales</taxon>
        <taxon>Solanaceae</taxon>
        <taxon>Solanoideae</taxon>
        <taxon>Datureae</taxon>
        <taxon>Datura</taxon>
    </lineage>
</organism>
<keyword evidence="2" id="KW-1185">Reference proteome</keyword>
<name>A0ABS8Y5F4_DATST</name>
<accession>A0ABS8Y5F4</accession>
<feature type="non-terminal residue" evidence="1">
    <location>
        <position position="1"/>
    </location>
</feature>
<sequence>CCIAHANAPGRKLLQPAIPQGRSCCSLAAVLGQGCLTHVIAPRRGLLRARHSAKSACALHILWRRFAAGSRGLCHPRVV</sequence>
<dbReference type="Proteomes" id="UP000823775">
    <property type="component" value="Unassembled WGS sequence"/>
</dbReference>
<dbReference type="EMBL" id="JACEIK010017306">
    <property type="protein sequence ID" value="MCE5165832.1"/>
    <property type="molecule type" value="Genomic_DNA"/>
</dbReference>
<proteinExistence type="predicted"/>
<evidence type="ECO:0000313" key="2">
    <source>
        <dbReference type="Proteomes" id="UP000823775"/>
    </source>
</evidence>
<evidence type="ECO:0000313" key="1">
    <source>
        <dbReference type="EMBL" id="MCE5165832.1"/>
    </source>
</evidence>
<feature type="non-terminal residue" evidence="1">
    <location>
        <position position="79"/>
    </location>
</feature>
<protein>
    <submittedName>
        <fullName evidence="1">Uncharacterized protein</fullName>
    </submittedName>
</protein>
<gene>
    <name evidence="1" type="ORF">HAX54_012552</name>
</gene>
<reference evidence="1 2" key="1">
    <citation type="journal article" date="2021" name="BMC Genomics">
        <title>Datura genome reveals duplications of psychoactive alkaloid biosynthetic genes and high mutation rate following tissue culture.</title>
        <authorList>
            <person name="Rajewski A."/>
            <person name="Carter-House D."/>
            <person name="Stajich J."/>
            <person name="Litt A."/>
        </authorList>
    </citation>
    <scope>NUCLEOTIDE SEQUENCE [LARGE SCALE GENOMIC DNA]</scope>
    <source>
        <strain evidence="1">AR-01</strain>
    </source>
</reference>